<feature type="transmembrane region" description="Helical" evidence="1">
    <location>
        <begin position="62"/>
        <end position="84"/>
    </location>
</feature>
<dbReference type="EMBL" id="GL883018">
    <property type="protein sequence ID" value="EGG18705.1"/>
    <property type="molecule type" value="Genomic_DNA"/>
</dbReference>
<dbReference type="KEGG" id="dfa:DFA_04201"/>
<proteinExistence type="predicted"/>
<sequence length="279" mass="32584">MKRLNLIVFVVFVFLWIGYYIELKESIELFYDLVPPSKLLYFIKHPNTITTEVSPNALASDIYNLLSIWLIQVLTIISSIYCLISYRFLFVRSGHGQSAEWWEHAPLLSSSNIDVNITYIRRRVRFAYSLLPLCQLPPSKLLYFIQHPETIAKEFGRDTPVSLIYYITANWLIQVLATISSIYCLASYRFARLCYKSDEWWECAPILSNNINITYNRKRVRLAYSLFLLCQVLAFFCSRETITSCQRRQPPSPDLLTYYCGHMLSGLGIQQRPTIINLK</sequence>
<dbReference type="GeneID" id="14870560"/>
<evidence type="ECO:0000313" key="2">
    <source>
        <dbReference type="EMBL" id="EGG18705.1"/>
    </source>
</evidence>
<feature type="transmembrane region" description="Helical" evidence="1">
    <location>
        <begin position="5"/>
        <end position="21"/>
    </location>
</feature>
<feature type="transmembrane region" description="Helical" evidence="1">
    <location>
        <begin position="165"/>
        <end position="186"/>
    </location>
</feature>
<reference evidence="3" key="1">
    <citation type="journal article" date="2011" name="Genome Res.">
        <title>Phylogeny-wide analysis of social amoeba genomes highlights ancient origins for complex intercellular communication.</title>
        <authorList>
            <person name="Heidel A.J."/>
            <person name="Lawal H.M."/>
            <person name="Felder M."/>
            <person name="Schilde C."/>
            <person name="Helps N.R."/>
            <person name="Tunggal B."/>
            <person name="Rivero F."/>
            <person name="John U."/>
            <person name="Schleicher M."/>
            <person name="Eichinger L."/>
            <person name="Platzer M."/>
            <person name="Noegel A.A."/>
            <person name="Schaap P."/>
            <person name="Gloeckner G."/>
        </authorList>
    </citation>
    <scope>NUCLEOTIDE SEQUENCE [LARGE SCALE GENOMIC DNA]</scope>
    <source>
        <strain evidence="3">SH3</strain>
    </source>
</reference>
<keyword evidence="1" id="KW-0812">Transmembrane</keyword>
<keyword evidence="3" id="KW-1185">Reference proteome</keyword>
<evidence type="ECO:0000313" key="3">
    <source>
        <dbReference type="Proteomes" id="UP000007797"/>
    </source>
</evidence>
<feature type="transmembrane region" description="Helical" evidence="1">
    <location>
        <begin position="126"/>
        <end position="145"/>
    </location>
</feature>
<name>F4Q1K4_CACFS</name>
<dbReference type="AlphaFoldDB" id="F4Q1K4"/>
<evidence type="ECO:0000256" key="1">
    <source>
        <dbReference type="SAM" id="Phobius"/>
    </source>
</evidence>
<evidence type="ECO:0008006" key="4">
    <source>
        <dbReference type="Google" id="ProtNLM"/>
    </source>
</evidence>
<keyword evidence="1" id="KW-0472">Membrane</keyword>
<accession>F4Q1K4</accession>
<protein>
    <recommendedName>
        <fullName evidence="4">Transmembrane protein</fullName>
    </recommendedName>
</protein>
<dbReference type="Proteomes" id="UP000007797">
    <property type="component" value="Unassembled WGS sequence"/>
</dbReference>
<gene>
    <name evidence="2" type="ORF">DFA_04201</name>
</gene>
<dbReference type="RefSeq" id="XP_004366609.1">
    <property type="nucleotide sequence ID" value="XM_004366552.1"/>
</dbReference>
<keyword evidence="1" id="KW-1133">Transmembrane helix</keyword>
<organism evidence="2 3">
    <name type="scientific">Cavenderia fasciculata</name>
    <name type="common">Slime mold</name>
    <name type="synonym">Dictyostelium fasciculatum</name>
    <dbReference type="NCBI Taxonomy" id="261658"/>
    <lineage>
        <taxon>Eukaryota</taxon>
        <taxon>Amoebozoa</taxon>
        <taxon>Evosea</taxon>
        <taxon>Eumycetozoa</taxon>
        <taxon>Dictyostelia</taxon>
        <taxon>Acytosteliales</taxon>
        <taxon>Cavenderiaceae</taxon>
        <taxon>Cavenderia</taxon>
    </lineage>
</organism>